<proteinExistence type="predicted"/>
<feature type="compositionally biased region" description="Low complexity" evidence="1">
    <location>
        <begin position="14"/>
        <end position="32"/>
    </location>
</feature>
<feature type="compositionally biased region" description="Pro residues" evidence="1">
    <location>
        <begin position="1"/>
        <end position="10"/>
    </location>
</feature>
<feature type="region of interest" description="Disordered" evidence="1">
    <location>
        <begin position="239"/>
        <end position="296"/>
    </location>
</feature>
<feature type="region of interest" description="Disordered" evidence="1">
    <location>
        <begin position="1"/>
        <end position="214"/>
    </location>
</feature>
<reference evidence="2" key="1">
    <citation type="submission" date="2016-08" db="EMBL/GenBank/DDBJ databases">
        <authorList>
            <person name="Seilhamer J.J."/>
        </authorList>
    </citation>
    <scope>NUCLEOTIDE SEQUENCE</scope>
    <source>
        <strain evidence="2">86</strain>
    </source>
</reference>
<name>A0A212LHZ7_9HYPH</name>
<dbReference type="EMBL" id="FMJD01000008">
    <property type="protein sequence ID" value="SCM77183.1"/>
    <property type="molecule type" value="Genomic_DNA"/>
</dbReference>
<gene>
    <name evidence="2" type="ORF">KL86PLE_40989</name>
</gene>
<feature type="compositionally biased region" description="Basic and acidic residues" evidence="1">
    <location>
        <begin position="35"/>
        <end position="49"/>
    </location>
</feature>
<protein>
    <submittedName>
        <fullName evidence="2">Uncharacterized protein</fullName>
    </submittedName>
</protein>
<organism evidence="2">
    <name type="scientific">uncultured Pleomorphomonas sp</name>
    <dbReference type="NCBI Taxonomy" id="442121"/>
    <lineage>
        <taxon>Bacteria</taxon>
        <taxon>Pseudomonadati</taxon>
        <taxon>Pseudomonadota</taxon>
        <taxon>Alphaproteobacteria</taxon>
        <taxon>Hyphomicrobiales</taxon>
        <taxon>Pleomorphomonadaceae</taxon>
        <taxon>Pleomorphomonas</taxon>
        <taxon>environmental samples</taxon>
    </lineage>
</organism>
<feature type="compositionally biased region" description="Basic residues" evidence="1">
    <location>
        <begin position="57"/>
        <end position="87"/>
    </location>
</feature>
<sequence length="332" mass="37986">MPVAAPPPIPSSGRWAARTRPSTTWTTSPSATCAERTRTDRNDPSERILARRQGGAGHRRLLRHRLRAGQRASRGRRHHRLQRHQRGIPRQGPRRLQGGRHRRPRLYRRRHRRAGGAEAGGRHREGPRPGRYPGQQCRHHQAHPDARDGRQGLPPGDRHRPDGAVHRRQGGDPRHDQEGRRQDHQHLLDDVRARPRDGVGLRGGQGRPQDADPQHRLRVRRLQHPVQRHRPRLYRDAADRAAARGRPPVRCFHPGEDAGRPLGHHRRPEGAGGVPRLGGVGLRQRPRALRRRRHPRLHRQAALIDGRICNKTAAFPERGRCLWQSEAPFRHG</sequence>
<evidence type="ECO:0000256" key="1">
    <source>
        <dbReference type="SAM" id="MobiDB-lite"/>
    </source>
</evidence>
<accession>A0A212LHZ7</accession>
<dbReference type="AlphaFoldDB" id="A0A212LHZ7"/>
<feature type="compositionally biased region" description="Basic residues" evidence="1">
    <location>
        <begin position="97"/>
        <end position="114"/>
    </location>
</feature>
<feature type="compositionally biased region" description="Basic residues" evidence="1">
    <location>
        <begin position="284"/>
        <end position="296"/>
    </location>
</feature>
<feature type="compositionally biased region" description="Gly residues" evidence="1">
    <location>
        <begin position="270"/>
        <end position="281"/>
    </location>
</feature>
<feature type="compositionally biased region" description="Basic and acidic residues" evidence="1">
    <location>
        <begin position="142"/>
        <end position="199"/>
    </location>
</feature>
<evidence type="ECO:0000313" key="2">
    <source>
        <dbReference type="EMBL" id="SCM77183.1"/>
    </source>
</evidence>